<dbReference type="OrthoDB" id="330009at2157"/>
<organism evidence="2 3">
    <name type="scientific">Halorarum salinum</name>
    <dbReference type="NCBI Taxonomy" id="2743089"/>
    <lineage>
        <taxon>Archaea</taxon>
        <taxon>Methanobacteriati</taxon>
        <taxon>Methanobacteriota</taxon>
        <taxon>Stenosarchaea group</taxon>
        <taxon>Halobacteria</taxon>
        <taxon>Halobacteriales</taxon>
        <taxon>Haloferacaceae</taxon>
        <taxon>Halorarum</taxon>
    </lineage>
</organism>
<dbReference type="AlphaFoldDB" id="A0A7D5LC81"/>
<gene>
    <name evidence="2" type="ORF">HUG12_15645</name>
</gene>
<protein>
    <submittedName>
        <fullName evidence="2">Uncharacterized protein</fullName>
    </submittedName>
</protein>
<keyword evidence="3" id="KW-1185">Reference proteome</keyword>
<feature type="region of interest" description="Disordered" evidence="1">
    <location>
        <begin position="103"/>
        <end position="125"/>
    </location>
</feature>
<dbReference type="RefSeq" id="WP_179269673.1">
    <property type="nucleotide sequence ID" value="NZ_CP058579.1"/>
</dbReference>
<feature type="compositionally biased region" description="Acidic residues" evidence="1">
    <location>
        <begin position="47"/>
        <end position="69"/>
    </location>
</feature>
<name>A0A7D5LC81_9EURY</name>
<dbReference type="KEGG" id="halu:HUG12_15645"/>
<feature type="compositionally biased region" description="Basic and acidic residues" evidence="1">
    <location>
        <begin position="116"/>
        <end position="125"/>
    </location>
</feature>
<sequence length="125" mass="14374">MSDEIPVRVAGAEFRFDREHYTRGDELEVPERTLEAHPRTLKRVEETETEPEAEETTVQESEDVSMDGELDPHPQELTVDELERRVQDVTDVDLLERILAAETESNDPRSTAVDALENRLDELED</sequence>
<dbReference type="Proteomes" id="UP000509626">
    <property type="component" value="Chromosome"/>
</dbReference>
<accession>A0A7D5LC81</accession>
<evidence type="ECO:0000313" key="2">
    <source>
        <dbReference type="EMBL" id="QLG63088.1"/>
    </source>
</evidence>
<evidence type="ECO:0000256" key="1">
    <source>
        <dbReference type="SAM" id="MobiDB-lite"/>
    </source>
</evidence>
<evidence type="ECO:0000313" key="3">
    <source>
        <dbReference type="Proteomes" id="UP000509626"/>
    </source>
</evidence>
<reference evidence="2 3" key="1">
    <citation type="submission" date="2020-06" db="EMBL/GenBank/DDBJ databases">
        <title>NJ-3-1, isolated from saline soil.</title>
        <authorList>
            <person name="Cui H.L."/>
            <person name="Shi X."/>
        </authorList>
    </citation>
    <scope>NUCLEOTIDE SEQUENCE [LARGE SCALE GENOMIC DNA]</scope>
    <source>
        <strain evidence="2 3">NJ-3-1</strain>
    </source>
</reference>
<dbReference type="GeneID" id="56038922"/>
<dbReference type="EMBL" id="CP058579">
    <property type="protein sequence ID" value="QLG63088.1"/>
    <property type="molecule type" value="Genomic_DNA"/>
</dbReference>
<feature type="region of interest" description="Disordered" evidence="1">
    <location>
        <begin position="38"/>
        <end position="73"/>
    </location>
</feature>
<proteinExistence type="predicted"/>